<accession>A0ABV9U3M4</accession>
<dbReference type="InterPro" id="IPR019734">
    <property type="entry name" value="TPR_rpt"/>
</dbReference>
<dbReference type="SUPFAM" id="SSF52540">
    <property type="entry name" value="P-loop containing nucleoside triphosphate hydrolases"/>
    <property type="match status" value="1"/>
</dbReference>
<evidence type="ECO:0000259" key="3">
    <source>
        <dbReference type="PROSITE" id="PS50043"/>
    </source>
</evidence>
<proteinExistence type="predicted"/>
<evidence type="ECO:0000313" key="4">
    <source>
        <dbReference type="EMBL" id="MFC4910379.1"/>
    </source>
</evidence>
<keyword evidence="1" id="KW-0547">Nucleotide-binding</keyword>
<dbReference type="InterPro" id="IPR011990">
    <property type="entry name" value="TPR-like_helical_dom_sf"/>
</dbReference>
<dbReference type="InterPro" id="IPR003593">
    <property type="entry name" value="AAA+_ATPase"/>
</dbReference>
<dbReference type="Gene3D" id="3.40.50.300">
    <property type="entry name" value="P-loop containing nucleotide triphosphate hydrolases"/>
    <property type="match status" value="1"/>
</dbReference>
<feature type="domain" description="HTH luxR-type" evidence="3">
    <location>
        <begin position="888"/>
        <end position="953"/>
    </location>
</feature>
<dbReference type="SUPFAM" id="SSF48452">
    <property type="entry name" value="TPR-like"/>
    <property type="match status" value="1"/>
</dbReference>
<comment type="caution">
    <text evidence="4">The sequence shown here is derived from an EMBL/GenBank/DDBJ whole genome shotgun (WGS) entry which is preliminary data.</text>
</comment>
<dbReference type="InterPro" id="IPR036388">
    <property type="entry name" value="WH-like_DNA-bd_sf"/>
</dbReference>
<protein>
    <submittedName>
        <fullName evidence="4">AAA family ATPase</fullName>
    </submittedName>
</protein>
<sequence length="964" mass="103321">MERAAGPTGGYAEDAERAATEALVIVEPMTPGRARRAAGIVGMAGLLGEAREHLDRRGGTVVLTGPPGIGKSTLLERLAEGYAGHTVLRCAPAESESQLPFLGLIDLLSTTGDDVLDLLPGHQRAVLRSALLRGGDPPPERGPLPLRLAVLDLFRVLCARSPVLLVIDDAQWLDGPSAELLAFVARRAAGLPLRALVAVRTDPRGRYDAGFCPGPVHALNVPGLTVTEVSQLLGDRWPRPVVARVHEVSGGNPFFALELGRALAESPPESTDDELPLPDSLRDLMLDRLGTLSEDARRTLLTATAAARPTLRLLRAAGRDGADEDVAAAVRDGIVEIGSGEVVRFTHPLLAAVVYAEADPGERHAAHAALAGAVTDPVERARHRALIAPGPDAELAATLDEAAVAARRRGAPAEACRLGRLAAEHTPPEDTDGFVNRLLTASEDAIAAGDLPESRRIAHEALAVASEPAQRVRGWLAVIDSAGQALAEFGDIFPRALADAGDDPALLAPLHYRLAWRAWLVEGSAFEAHEHAARSAELAARAGDRRTEILALAKQAHLAFFLGRPDAERTLARALSSPQDPRVMVDHNGPAFQRYRHHLLADRLEEARAELRSLIYLVRRRGAVESLCHCLHNLARVEVHRGRCDRALDVARQSLRLAEDSDLSQGPSWFSLALAEAAGGDPERAADAARRAEQHSADDGDLLFLPQAWFVAGHIHLMAGRNEAAVALLRRVRRSEEAQGLGDPAMRRWHGDLAEALALAGHLDEAAELIEETRARATRLERRVMVAVMDRAAALVAAGRGDHATASALARRSAMALAELPFRLEEGRSWLTLGRLRLGQNDARTARSALREARRVFAHAHARPWLALVTAELDRVRDLDRAQAPAAPSAALGDLSAMEAKVAALVAEGATNREIAARLFISVKTVEAALTRTYRKLGVRSRVDLARLASSPRTPVQDPPPDDA</sequence>
<dbReference type="Gene3D" id="1.10.10.10">
    <property type="entry name" value="Winged helix-like DNA-binding domain superfamily/Winged helix DNA-binding domain"/>
    <property type="match status" value="1"/>
</dbReference>
<name>A0ABV9U3M4_9ACTN</name>
<dbReference type="RefSeq" id="WP_378258689.1">
    <property type="nucleotide sequence ID" value="NZ_JBHSIT010000007.1"/>
</dbReference>
<dbReference type="SUPFAM" id="SSF46894">
    <property type="entry name" value="C-terminal effector domain of the bipartite response regulators"/>
    <property type="match status" value="1"/>
</dbReference>
<dbReference type="EMBL" id="JBHSIT010000007">
    <property type="protein sequence ID" value="MFC4910379.1"/>
    <property type="molecule type" value="Genomic_DNA"/>
</dbReference>
<keyword evidence="5" id="KW-1185">Reference proteome</keyword>
<dbReference type="PROSITE" id="PS50043">
    <property type="entry name" value="HTH_LUXR_2"/>
    <property type="match status" value="1"/>
</dbReference>
<dbReference type="CDD" id="cd06170">
    <property type="entry name" value="LuxR_C_like"/>
    <property type="match status" value="1"/>
</dbReference>
<dbReference type="Gene3D" id="1.25.40.10">
    <property type="entry name" value="Tetratricopeptide repeat domain"/>
    <property type="match status" value="2"/>
</dbReference>
<keyword evidence="2" id="KW-0067">ATP-binding</keyword>
<dbReference type="SMART" id="SM00382">
    <property type="entry name" value="AAA"/>
    <property type="match status" value="1"/>
</dbReference>
<dbReference type="PROSITE" id="PS00622">
    <property type="entry name" value="HTH_LUXR_1"/>
    <property type="match status" value="1"/>
</dbReference>
<dbReference type="InterPro" id="IPR041664">
    <property type="entry name" value="AAA_16"/>
</dbReference>
<dbReference type="Pfam" id="PF13191">
    <property type="entry name" value="AAA_16"/>
    <property type="match status" value="1"/>
</dbReference>
<evidence type="ECO:0000256" key="2">
    <source>
        <dbReference type="ARBA" id="ARBA00022840"/>
    </source>
</evidence>
<dbReference type="SMART" id="SM00028">
    <property type="entry name" value="TPR"/>
    <property type="match status" value="4"/>
</dbReference>
<gene>
    <name evidence="4" type="ORF">ACFPCY_23905</name>
</gene>
<reference evidence="5" key="1">
    <citation type="journal article" date="2019" name="Int. J. Syst. Evol. Microbiol.">
        <title>The Global Catalogue of Microorganisms (GCM) 10K type strain sequencing project: providing services to taxonomists for standard genome sequencing and annotation.</title>
        <authorList>
            <consortium name="The Broad Institute Genomics Platform"/>
            <consortium name="The Broad Institute Genome Sequencing Center for Infectious Disease"/>
            <person name="Wu L."/>
            <person name="Ma J."/>
        </authorList>
    </citation>
    <scope>NUCLEOTIDE SEQUENCE [LARGE SCALE GENOMIC DNA]</scope>
    <source>
        <strain evidence="5">KLKA75</strain>
    </source>
</reference>
<dbReference type="PANTHER" id="PTHR16305">
    <property type="entry name" value="TESTICULAR SOLUBLE ADENYLYL CYCLASE"/>
    <property type="match status" value="1"/>
</dbReference>
<dbReference type="SMART" id="SM00421">
    <property type="entry name" value="HTH_LUXR"/>
    <property type="match status" value="1"/>
</dbReference>
<organism evidence="4 5">
    <name type="scientific">Actinomadura gamaensis</name>
    <dbReference type="NCBI Taxonomy" id="1763541"/>
    <lineage>
        <taxon>Bacteria</taxon>
        <taxon>Bacillati</taxon>
        <taxon>Actinomycetota</taxon>
        <taxon>Actinomycetes</taxon>
        <taxon>Streptosporangiales</taxon>
        <taxon>Thermomonosporaceae</taxon>
        <taxon>Actinomadura</taxon>
    </lineage>
</organism>
<dbReference type="InterPro" id="IPR000792">
    <property type="entry name" value="Tscrpt_reg_LuxR_C"/>
</dbReference>
<dbReference type="InterPro" id="IPR016032">
    <property type="entry name" value="Sig_transdc_resp-reg_C-effctor"/>
</dbReference>
<evidence type="ECO:0000313" key="5">
    <source>
        <dbReference type="Proteomes" id="UP001595872"/>
    </source>
</evidence>
<dbReference type="PRINTS" id="PR00038">
    <property type="entry name" value="HTHLUXR"/>
</dbReference>
<evidence type="ECO:0000256" key="1">
    <source>
        <dbReference type="ARBA" id="ARBA00022741"/>
    </source>
</evidence>
<dbReference type="Pfam" id="PF00196">
    <property type="entry name" value="GerE"/>
    <property type="match status" value="1"/>
</dbReference>
<dbReference type="Proteomes" id="UP001595872">
    <property type="component" value="Unassembled WGS sequence"/>
</dbReference>
<dbReference type="InterPro" id="IPR027417">
    <property type="entry name" value="P-loop_NTPase"/>
</dbReference>
<dbReference type="PANTHER" id="PTHR16305:SF35">
    <property type="entry name" value="TRANSCRIPTIONAL ACTIVATOR DOMAIN"/>
    <property type="match status" value="1"/>
</dbReference>